<dbReference type="PANTHER" id="PTHR10334">
    <property type="entry name" value="CYSTEINE-RICH SECRETORY PROTEIN-RELATED"/>
    <property type="match status" value="1"/>
</dbReference>
<gene>
    <name evidence="7" type="ORF">PVL29_003435</name>
</gene>
<evidence type="ECO:0000256" key="4">
    <source>
        <dbReference type="ARBA" id="ARBA00023157"/>
    </source>
</evidence>
<evidence type="ECO:0000256" key="5">
    <source>
        <dbReference type="SAM" id="SignalP"/>
    </source>
</evidence>
<evidence type="ECO:0000256" key="2">
    <source>
        <dbReference type="ARBA" id="ARBA00022729"/>
    </source>
</evidence>
<dbReference type="InterPro" id="IPR014044">
    <property type="entry name" value="CAP_dom"/>
</dbReference>
<keyword evidence="2 5" id="KW-0732">Signal</keyword>
<dbReference type="InterPro" id="IPR035940">
    <property type="entry name" value="CAP_sf"/>
</dbReference>
<dbReference type="Pfam" id="PF00188">
    <property type="entry name" value="CAP"/>
    <property type="match status" value="1"/>
</dbReference>
<keyword evidence="4" id="KW-1015">Disulfide bond</keyword>
<keyword evidence="8" id="KW-1185">Reference proteome</keyword>
<evidence type="ECO:0000259" key="6">
    <source>
        <dbReference type="SMART" id="SM00198"/>
    </source>
</evidence>
<reference evidence="7 8" key="1">
    <citation type="journal article" date="2023" name="BMC Biotechnol.">
        <title>Vitis rotundifolia cv Carlos genome sequencing.</title>
        <authorList>
            <person name="Huff M."/>
            <person name="Hulse-Kemp A."/>
            <person name="Scheffler B."/>
            <person name="Youngblood R."/>
            <person name="Simpson S."/>
            <person name="Babiker E."/>
            <person name="Staton M."/>
        </authorList>
    </citation>
    <scope>NUCLEOTIDE SEQUENCE [LARGE SCALE GENOMIC DNA]</scope>
    <source>
        <tissue evidence="7">Leaf</tissue>
    </source>
</reference>
<dbReference type="InterPro" id="IPR001283">
    <property type="entry name" value="CRISP-related"/>
</dbReference>
<evidence type="ECO:0000256" key="1">
    <source>
        <dbReference type="ARBA" id="ARBA00009923"/>
    </source>
</evidence>
<dbReference type="AlphaFoldDB" id="A0AA39E241"/>
<protein>
    <recommendedName>
        <fullName evidence="6">SCP domain-containing protein</fullName>
    </recommendedName>
</protein>
<dbReference type="Proteomes" id="UP001168098">
    <property type="component" value="Unassembled WGS sequence"/>
</dbReference>
<evidence type="ECO:0000313" key="8">
    <source>
        <dbReference type="Proteomes" id="UP001168098"/>
    </source>
</evidence>
<organism evidence="7 8">
    <name type="scientific">Vitis rotundifolia</name>
    <name type="common">Muscadine grape</name>
    <dbReference type="NCBI Taxonomy" id="103349"/>
    <lineage>
        <taxon>Eukaryota</taxon>
        <taxon>Viridiplantae</taxon>
        <taxon>Streptophyta</taxon>
        <taxon>Embryophyta</taxon>
        <taxon>Tracheophyta</taxon>
        <taxon>Spermatophyta</taxon>
        <taxon>Magnoliopsida</taxon>
        <taxon>eudicotyledons</taxon>
        <taxon>Gunneridae</taxon>
        <taxon>Pentapetalae</taxon>
        <taxon>rosids</taxon>
        <taxon>Vitales</taxon>
        <taxon>Vitaceae</taxon>
        <taxon>Viteae</taxon>
        <taxon>Vitis</taxon>
    </lineage>
</organism>
<keyword evidence="3" id="KW-0611">Plant defense</keyword>
<sequence>MGLCKISSSLVVGFMGLALAHISYAQNSPQDFLDAHNAARAEVGVEPMTWDNTVAAYAQNYAIQRVGDCNLVLSGGPYGENLAWGVPSLTGIDAVNLWVGEKPNYDYNSSSCVGGECLHYALVIWPNSLHLGCATVQCTSGGWFVTCNYDPQGSSFPMPPLPGSFRSCVVDIY</sequence>
<dbReference type="SMART" id="SM00198">
    <property type="entry name" value="SCP"/>
    <property type="match status" value="1"/>
</dbReference>
<dbReference type="PRINTS" id="PR00837">
    <property type="entry name" value="V5TPXLIKE"/>
</dbReference>
<dbReference type="SUPFAM" id="SSF55797">
    <property type="entry name" value="PR-1-like"/>
    <property type="match status" value="1"/>
</dbReference>
<dbReference type="CDD" id="cd05381">
    <property type="entry name" value="CAP_PR-1"/>
    <property type="match status" value="1"/>
</dbReference>
<dbReference type="EMBL" id="JARBHA010000003">
    <property type="protein sequence ID" value="KAJ9705383.1"/>
    <property type="molecule type" value="Genomic_DNA"/>
</dbReference>
<evidence type="ECO:0000313" key="7">
    <source>
        <dbReference type="EMBL" id="KAJ9705383.1"/>
    </source>
</evidence>
<accession>A0AA39E241</accession>
<dbReference type="FunFam" id="3.40.33.10:FF:000006">
    <property type="entry name" value="Putative pathogenesis-related protein 1"/>
    <property type="match status" value="1"/>
</dbReference>
<proteinExistence type="inferred from homology"/>
<feature type="signal peptide" evidence="5">
    <location>
        <begin position="1"/>
        <end position="25"/>
    </location>
</feature>
<evidence type="ECO:0000256" key="3">
    <source>
        <dbReference type="ARBA" id="ARBA00022821"/>
    </source>
</evidence>
<dbReference type="Gene3D" id="3.40.33.10">
    <property type="entry name" value="CAP"/>
    <property type="match status" value="1"/>
</dbReference>
<name>A0AA39E241_VITRO</name>
<comment type="similarity">
    <text evidence="1">Belongs to the CRISP family.</text>
</comment>
<dbReference type="GO" id="GO:0098542">
    <property type="term" value="P:defense response to other organism"/>
    <property type="evidence" value="ECO:0007669"/>
    <property type="project" value="UniProtKB-ARBA"/>
</dbReference>
<comment type="caution">
    <text evidence="7">The sequence shown here is derived from an EMBL/GenBank/DDBJ whole genome shotgun (WGS) entry which is preliminary data.</text>
</comment>
<feature type="domain" description="SCP" evidence="6">
    <location>
        <begin position="27"/>
        <end position="157"/>
    </location>
</feature>
<feature type="chain" id="PRO_5041340360" description="SCP domain-containing protein" evidence="5">
    <location>
        <begin position="26"/>
        <end position="173"/>
    </location>
</feature>